<evidence type="ECO:0000313" key="2">
    <source>
        <dbReference type="EMBL" id="CAE7198383.1"/>
    </source>
</evidence>
<feature type="region of interest" description="Disordered" evidence="1">
    <location>
        <begin position="120"/>
        <end position="184"/>
    </location>
</feature>
<name>A0A8H3E761_9AGAM</name>
<sequence length="184" mass="21764">MPSYAGFYVTPNDWTDWMRTRSSLPPSPAIAKSLIEQEFRRLKVHKYLVVTMVPVPPSEPDERNYRRHLMVYRQWSEKREYLPPRADADHNGPAVLDQLMGLKVSEWRTHWHNEDSLDSPYEAEFLEPGTQEDAAEKRRRKQVRRDAKKSEMKERMKDRKSKEEGKGGKDEGQQEHKEGKETRV</sequence>
<dbReference type="AlphaFoldDB" id="A0A8H3E761"/>
<accession>A0A8H3E761</accession>
<reference evidence="2" key="1">
    <citation type="submission" date="2021-01" db="EMBL/GenBank/DDBJ databases">
        <authorList>
            <person name="Kaushik A."/>
        </authorList>
    </citation>
    <scope>NUCLEOTIDE SEQUENCE</scope>
    <source>
        <strain evidence="2">AG5</strain>
    </source>
</reference>
<evidence type="ECO:0000313" key="3">
    <source>
        <dbReference type="Proteomes" id="UP000663827"/>
    </source>
</evidence>
<comment type="caution">
    <text evidence="2">The sequence shown here is derived from an EMBL/GenBank/DDBJ whole genome shotgun (WGS) entry which is preliminary data.</text>
</comment>
<dbReference type="EMBL" id="CAJNJQ010003418">
    <property type="protein sequence ID" value="CAE7198383.1"/>
    <property type="molecule type" value="Genomic_DNA"/>
</dbReference>
<evidence type="ECO:0000256" key="1">
    <source>
        <dbReference type="SAM" id="MobiDB-lite"/>
    </source>
</evidence>
<feature type="compositionally biased region" description="Basic and acidic residues" evidence="1">
    <location>
        <begin position="144"/>
        <end position="184"/>
    </location>
</feature>
<organism evidence="2 3">
    <name type="scientific">Rhizoctonia solani</name>
    <dbReference type="NCBI Taxonomy" id="456999"/>
    <lineage>
        <taxon>Eukaryota</taxon>
        <taxon>Fungi</taxon>
        <taxon>Dikarya</taxon>
        <taxon>Basidiomycota</taxon>
        <taxon>Agaricomycotina</taxon>
        <taxon>Agaricomycetes</taxon>
        <taxon>Cantharellales</taxon>
        <taxon>Ceratobasidiaceae</taxon>
        <taxon>Rhizoctonia</taxon>
    </lineage>
</organism>
<protein>
    <submittedName>
        <fullName evidence="2">Uncharacterized protein</fullName>
    </submittedName>
</protein>
<gene>
    <name evidence="2" type="ORF">RDB_LOCUS135916</name>
</gene>
<dbReference type="Proteomes" id="UP000663827">
    <property type="component" value="Unassembled WGS sequence"/>
</dbReference>
<proteinExistence type="predicted"/>